<accession>A0A4Q7KHL4</accession>
<sequence length="102" mass="11776">MSCGKPHETDCSEVLAEVWLFLDQECDQTRRAKLEQHLDECSPCLERYDLEEHLKVLLARKCGGEHAPDALKDRLRASIRKTILEKGGVRVERTEIELRDES</sequence>
<dbReference type="Pfam" id="PF13490">
    <property type="entry name" value="zf-HC2"/>
    <property type="match status" value="1"/>
</dbReference>
<reference evidence="2 3" key="1">
    <citation type="submission" date="2019-02" db="EMBL/GenBank/DDBJ databases">
        <title>Genomic Encyclopedia of Type Strains, Phase IV (KMG-IV): sequencing the most valuable type-strain genomes for metagenomic binning, comparative biology and taxonomic classification.</title>
        <authorList>
            <person name="Goeker M."/>
        </authorList>
    </citation>
    <scope>NUCLEOTIDE SEQUENCE [LARGE SCALE GENOMIC DNA]</scope>
    <source>
        <strain evidence="2 3">DSM 101727</strain>
    </source>
</reference>
<dbReference type="RefSeq" id="WP_130347373.1">
    <property type="nucleotide sequence ID" value="NZ_SGWQ01000010.1"/>
</dbReference>
<dbReference type="EMBL" id="SGWQ01000010">
    <property type="protein sequence ID" value="RZS34034.1"/>
    <property type="molecule type" value="Genomic_DNA"/>
</dbReference>
<dbReference type="OrthoDB" id="3267840at2"/>
<comment type="caution">
    <text evidence="2">The sequence shown here is derived from an EMBL/GenBank/DDBJ whole genome shotgun (WGS) entry which is preliminary data.</text>
</comment>
<feature type="domain" description="Putative zinc-finger" evidence="1">
    <location>
        <begin position="11"/>
        <end position="44"/>
    </location>
</feature>
<dbReference type="Proteomes" id="UP000294257">
    <property type="component" value="Unassembled WGS sequence"/>
</dbReference>
<evidence type="ECO:0000259" key="1">
    <source>
        <dbReference type="Pfam" id="PF13490"/>
    </source>
</evidence>
<keyword evidence="3" id="KW-1185">Reference proteome</keyword>
<gene>
    <name evidence="2" type="ORF">EV193_110184</name>
</gene>
<dbReference type="NCBIfam" id="TIGR03988">
    <property type="entry name" value="antisig_RsrA"/>
    <property type="match status" value="1"/>
</dbReference>
<protein>
    <submittedName>
        <fullName evidence="2">Mycothiol system anti-sigma-R factor</fullName>
    </submittedName>
</protein>
<name>A0A4Q7KHL4_9PSEU</name>
<dbReference type="InterPro" id="IPR024020">
    <property type="entry name" value="Anit_sigma_mycothiol_RsrA"/>
</dbReference>
<dbReference type="InterPro" id="IPR027383">
    <property type="entry name" value="Znf_put"/>
</dbReference>
<proteinExistence type="predicted"/>
<organism evidence="2 3">
    <name type="scientific">Herbihabitans rhizosphaerae</name>
    <dbReference type="NCBI Taxonomy" id="1872711"/>
    <lineage>
        <taxon>Bacteria</taxon>
        <taxon>Bacillati</taxon>
        <taxon>Actinomycetota</taxon>
        <taxon>Actinomycetes</taxon>
        <taxon>Pseudonocardiales</taxon>
        <taxon>Pseudonocardiaceae</taxon>
        <taxon>Herbihabitans</taxon>
    </lineage>
</organism>
<dbReference type="AlphaFoldDB" id="A0A4Q7KHL4"/>
<evidence type="ECO:0000313" key="3">
    <source>
        <dbReference type="Proteomes" id="UP000294257"/>
    </source>
</evidence>
<evidence type="ECO:0000313" key="2">
    <source>
        <dbReference type="EMBL" id="RZS34034.1"/>
    </source>
</evidence>